<organism evidence="2">
    <name type="scientific">Microvirga ossetica</name>
    <dbReference type="NCBI Taxonomy" id="1882682"/>
    <lineage>
        <taxon>Bacteria</taxon>
        <taxon>Pseudomonadati</taxon>
        <taxon>Pseudomonadota</taxon>
        <taxon>Alphaproteobacteria</taxon>
        <taxon>Hyphomicrobiales</taxon>
        <taxon>Methylobacteriaceae</taxon>
        <taxon>Microvirga</taxon>
    </lineage>
</organism>
<dbReference type="OrthoDB" id="7876241at2"/>
<dbReference type="GO" id="GO:0015074">
    <property type="term" value="P:DNA integration"/>
    <property type="evidence" value="ECO:0007669"/>
    <property type="project" value="InterPro"/>
</dbReference>
<dbReference type="AlphaFoldDB" id="A0A1B2EMY7"/>
<dbReference type="InterPro" id="IPR013762">
    <property type="entry name" value="Integrase-like_cat_sf"/>
</dbReference>
<name>A0A1B2EMY7_9HYPH</name>
<dbReference type="GO" id="GO:0006310">
    <property type="term" value="P:DNA recombination"/>
    <property type="evidence" value="ECO:0007669"/>
    <property type="project" value="UniProtKB-KW"/>
</dbReference>
<evidence type="ECO:0000313" key="2">
    <source>
        <dbReference type="EMBL" id="ANY81330.1"/>
    </source>
</evidence>
<dbReference type="SUPFAM" id="SSF56349">
    <property type="entry name" value="DNA breaking-rejoining enzymes"/>
    <property type="match status" value="1"/>
</dbReference>
<dbReference type="GO" id="GO:0003677">
    <property type="term" value="F:DNA binding"/>
    <property type="evidence" value="ECO:0007669"/>
    <property type="project" value="InterPro"/>
</dbReference>
<keyword evidence="1" id="KW-0233">DNA recombination</keyword>
<dbReference type="KEGG" id="moc:BB934_26475"/>
<evidence type="ECO:0000256" key="1">
    <source>
        <dbReference type="ARBA" id="ARBA00023172"/>
    </source>
</evidence>
<dbReference type="RefSeq" id="WP_099512394.1">
    <property type="nucleotide sequence ID" value="NZ_CP016616.1"/>
</dbReference>
<evidence type="ECO:0008006" key="3">
    <source>
        <dbReference type="Google" id="ProtNLM"/>
    </source>
</evidence>
<accession>A0A1B2EMY7</accession>
<protein>
    <recommendedName>
        <fullName evidence="3">Integrase</fullName>
    </recommendedName>
</protein>
<sequence length="684" mass="76824">MAELIPFIPKATLTAAANMEAFVRMCRHDLDVYGSDLDFDAPTWDVTKFYFKRGFKGRMLLNFVEEARKQKTLPGSPVKEPFASQVKAYIRYYVGIKAPTSPPLMEIRAMRELYWAFLKSGLKPDLGAINAQLLDQAVDLADTRVPGDYGPRVGLHLRYLSTFLHEKHLAANAPVDWKHGLKWQVAKKRRLGEAAKAIREKKLPSDRALRALPTAFQLAKSPQDIISTSVMALLSCAPSRVNEIFALAADCEVQPLSEGEQGYMLRWAGSKGYPDFIKGIPAVMADVAKEAICRLRDQTDEARRIAGWYERYPDQLYLPEDCAGLRGKILTGADIEQIIGFTRPKEGQLWAQRQGIRATALVRGANGRTSRGFKFADIETAILSLLPRGFPLMDKATGLRYSEALMIVRRREFGSRRQARWRCMFDAVSYDNIMKQFHTADGIFARLGLSNPDDPITLKTHQLRHYLNTLAQRGGLSEAEIAAWSGRADVRQNTVYDHRTPEERLEQGRRREKELANVRGQRIRVNPPVSREDGQKRATHGHATEIGFCEHDFASSPCSMFMECLHCTKHVCVKGHDPQHTKRVSLALESARRSLAEAEAAMAKEYFGAEEWVRAHRGTIDRLEQLLAILLNPSVPDGTLIRLSRSGQYSLIEQAMRDHEAVTGAVLLHNHRSEAPDGLPGSDA</sequence>
<dbReference type="Gene3D" id="1.10.443.10">
    <property type="entry name" value="Intergrase catalytic core"/>
    <property type="match status" value="1"/>
</dbReference>
<dbReference type="EMBL" id="CP016616">
    <property type="protein sequence ID" value="ANY81330.1"/>
    <property type="molecule type" value="Genomic_DNA"/>
</dbReference>
<gene>
    <name evidence="2" type="ORF">BB934_26475</name>
</gene>
<proteinExistence type="predicted"/>
<dbReference type="InterPro" id="IPR011010">
    <property type="entry name" value="DNA_brk_join_enz"/>
</dbReference>
<reference evidence="2" key="1">
    <citation type="submission" date="2016-07" db="EMBL/GenBank/DDBJ databases">
        <title>Microvirga ossetica sp. nov. a new species of rhizobia isolated from root nodules of the legume species Vicia alpestris Steven originated from North Ossetia region in the Caucasus.</title>
        <authorList>
            <person name="Safronova V.I."/>
            <person name="Kuznetsova I.G."/>
            <person name="Sazanova A.L."/>
            <person name="Belimov A."/>
            <person name="Andronov E."/>
            <person name="Osledkin Y.S."/>
            <person name="Onishchuk O.P."/>
            <person name="Kurchak O.N."/>
            <person name="Shaposhnikov A.I."/>
            <person name="Willems A."/>
            <person name="Tikhonovich I.A."/>
        </authorList>
    </citation>
    <scope>NUCLEOTIDE SEQUENCE [LARGE SCALE GENOMIC DNA]</scope>
    <source>
        <strain evidence="2">V5/3M</strain>
    </source>
</reference>